<proteinExistence type="predicted"/>
<organism evidence="1 2">
    <name type="scientific">Artemisia annua</name>
    <name type="common">Sweet wormwood</name>
    <dbReference type="NCBI Taxonomy" id="35608"/>
    <lineage>
        <taxon>Eukaryota</taxon>
        <taxon>Viridiplantae</taxon>
        <taxon>Streptophyta</taxon>
        <taxon>Embryophyta</taxon>
        <taxon>Tracheophyta</taxon>
        <taxon>Spermatophyta</taxon>
        <taxon>Magnoliopsida</taxon>
        <taxon>eudicotyledons</taxon>
        <taxon>Gunneridae</taxon>
        <taxon>Pentapetalae</taxon>
        <taxon>asterids</taxon>
        <taxon>campanulids</taxon>
        <taxon>Asterales</taxon>
        <taxon>Asteraceae</taxon>
        <taxon>Asteroideae</taxon>
        <taxon>Anthemideae</taxon>
        <taxon>Artemisiinae</taxon>
        <taxon>Artemisia</taxon>
    </lineage>
</organism>
<sequence length="91" mass="10153">MILLSLMGLVTRKELKKDVNRFLLQKHNLQLIQRVLQTTLAGDRYAANTEGITASQIYHTGRESTVVTALTLLKSILFRYQGHASATLVLG</sequence>
<gene>
    <name evidence="1" type="ORF">CTI12_AA055380</name>
</gene>
<name>A0A2U1QA44_ARTAN</name>
<dbReference type="EMBL" id="PKPP01000281">
    <property type="protein sequence ID" value="PWA94874.1"/>
    <property type="molecule type" value="Genomic_DNA"/>
</dbReference>
<dbReference type="Proteomes" id="UP000245207">
    <property type="component" value="Unassembled WGS sequence"/>
</dbReference>
<accession>A0A2U1QA44</accession>
<dbReference type="AlphaFoldDB" id="A0A2U1QA44"/>
<dbReference type="OrthoDB" id="429533at2759"/>
<keyword evidence="1" id="KW-0647">Proteasome</keyword>
<evidence type="ECO:0000313" key="1">
    <source>
        <dbReference type="EMBL" id="PWA94874.1"/>
    </source>
</evidence>
<reference evidence="1 2" key="1">
    <citation type="journal article" date="2018" name="Mol. Plant">
        <title>The genome of Artemisia annua provides insight into the evolution of Asteraceae family and artemisinin biosynthesis.</title>
        <authorList>
            <person name="Shen Q."/>
            <person name="Zhang L."/>
            <person name="Liao Z."/>
            <person name="Wang S."/>
            <person name="Yan T."/>
            <person name="Shi P."/>
            <person name="Liu M."/>
            <person name="Fu X."/>
            <person name="Pan Q."/>
            <person name="Wang Y."/>
            <person name="Lv Z."/>
            <person name="Lu X."/>
            <person name="Zhang F."/>
            <person name="Jiang W."/>
            <person name="Ma Y."/>
            <person name="Chen M."/>
            <person name="Hao X."/>
            <person name="Li L."/>
            <person name="Tang Y."/>
            <person name="Lv G."/>
            <person name="Zhou Y."/>
            <person name="Sun X."/>
            <person name="Brodelius P.E."/>
            <person name="Rose J.K.C."/>
            <person name="Tang K."/>
        </authorList>
    </citation>
    <scope>NUCLEOTIDE SEQUENCE [LARGE SCALE GENOMIC DNA]</scope>
    <source>
        <strain evidence="2">cv. Huhao1</strain>
        <tissue evidence="1">Leaf</tissue>
    </source>
</reference>
<keyword evidence="2" id="KW-1185">Reference proteome</keyword>
<dbReference type="GO" id="GO:0000502">
    <property type="term" value="C:proteasome complex"/>
    <property type="evidence" value="ECO:0007669"/>
    <property type="project" value="UniProtKB-KW"/>
</dbReference>
<comment type="caution">
    <text evidence="1">The sequence shown here is derived from an EMBL/GenBank/DDBJ whole genome shotgun (WGS) entry which is preliminary data.</text>
</comment>
<dbReference type="STRING" id="35608.A0A2U1QA44"/>
<evidence type="ECO:0000313" key="2">
    <source>
        <dbReference type="Proteomes" id="UP000245207"/>
    </source>
</evidence>
<protein>
    <submittedName>
        <fullName evidence="1">Peptidase T1A, proteasome beta-subunit</fullName>
    </submittedName>
</protein>